<feature type="compositionally biased region" description="Polar residues" evidence="5">
    <location>
        <begin position="936"/>
        <end position="946"/>
    </location>
</feature>
<dbReference type="EMBL" id="CM004403">
    <property type="protein sequence ID" value="OAY25734.1"/>
    <property type="molecule type" value="Genomic_DNA"/>
</dbReference>
<dbReference type="InterPro" id="IPR035979">
    <property type="entry name" value="RBD_domain_sf"/>
</dbReference>
<feature type="domain" description="C3H1-type" evidence="7">
    <location>
        <begin position="226"/>
        <end position="254"/>
    </location>
</feature>
<evidence type="ECO:0000256" key="1">
    <source>
        <dbReference type="ARBA" id="ARBA00022884"/>
    </source>
</evidence>
<feature type="zinc finger region" description="C3H1-type" evidence="3">
    <location>
        <begin position="226"/>
        <end position="254"/>
    </location>
</feature>
<evidence type="ECO:0000313" key="9">
    <source>
        <dbReference type="Proteomes" id="UP000091857"/>
    </source>
</evidence>
<feature type="domain" description="RRM" evidence="6">
    <location>
        <begin position="484"/>
        <end position="556"/>
    </location>
</feature>
<feature type="compositionally biased region" description="Basic and acidic residues" evidence="5">
    <location>
        <begin position="139"/>
        <end position="151"/>
    </location>
</feature>
<keyword evidence="3" id="KW-0862">Zinc</keyword>
<evidence type="ECO:0000259" key="7">
    <source>
        <dbReference type="PROSITE" id="PS50103"/>
    </source>
</evidence>
<dbReference type="Gramene" id="Manes.17G115600.8.v8.1">
    <property type="protein sequence ID" value="Manes.17G115600.8.v8.1.CDS"/>
    <property type="gene ID" value="Manes.17G115600.v8.1"/>
</dbReference>
<evidence type="ECO:0000256" key="5">
    <source>
        <dbReference type="SAM" id="MobiDB-lite"/>
    </source>
</evidence>
<dbReference type="CDD" id="cd00590">
    <property type="entry name" value="RRM_SF"/>
    <property type="match status" value="1"/>
</dbReference>
<dbReference type="FunFam" id="3.30.70.330:FF:000719">
    <property type="entry name" value="Predicted protein"/>
    <property type="match status" value="1"/>
</dbReference>
<feature type="region of interest" description="Disordered" evidence="5">
    <location>
        <begin position="280"/>
        <end position="311"/>
    </location>
</feature>
<feature type="region of interest" description="Disordered" evidence="5">
    <location>
        <begin position="122"/>
        <end position="151"/>
    </location>
</feature>
<feature type="compositionally biased region" description="Polar residues" evidence="5">
    <location>
        <begin position="80"/>
        <end position="91"/>
    </location>
</feature>
<feature type="region of interest" description="Disordered" evidence="5">
    <location>
        <begin position="568"/>
        <end position="630"/>
    </location>
</feature>
<keyword evidence="9" id="KW-1185">Reference proteome</keyword>
<feature type="compositionally biased region" description="Polar residues" evidence="5">
    <location>
        <begin position="953"/>
        <end position="968"/>
    </location>
</feature>
<dbReference type="CDD" id="cd12257">
    <property type="entry name" value="RRM1_RBM26_like"/>
    <property type="match status" value="1"/>
</dbReference>
<keyword evidence="1 2" id="KW-0694">RNA-binding</keyword>
<dbReference type="PANTHER" id="PTHR14398:SF0">
    <property type="entry name" value="ZINC FINGER PROTEIN SWM"/>
    <property type="match status" value="1"/>
</dbReference>
<feature type="compositionally biased region" description="Basic and acidic residues" evidence="5">
    <location>
        <begin position="590"/>
        <end position="599"/>
    </location>
</feature>
<feature type="region of interest" description="Disordered" evidence="5">
    <location>
        <begin position="872"/>
        <end position="968"/>
    </location>
</feature>
<dbReference type="InterPro" id="IPR000571">
    <property type="entry name" value="Znf_CCCH"/>
</dbReference>
<dbReference type="Pfam" id="PF00076">
    <property type="entry name" value="RRM_1"/>
    <property type="match status" value="1"/>
</dbReference>
<keyword evidence="3" id="KW-0479">Metal-binding</keyword>
<proteinExistence type="predicted"/>
<evidence type="ECO:0000259" key="6">
    <source>
        <dbReference type="PROSITE" id="PS50102"/>
    </source>
</evidence>
<gene>
    <name evidence="8" type="ORF">MANES_17G115600</name>
</gene>
<dbReference type="Proteomes" id="UP000091857">
    <property type="component" value="Chromosome 17"/>
</dbReference>
<feature type="compositionally biased region" description="Basic and acidic residues" evidence="5">
    <location>
        <begin position="44"/>
        <end position="54"/>
    </location>
</feature>
<dbReference type="STRING" id="3983.A0A251JCA1"/>
<reference evidence="8 9" key="1">
    <citation type="submission" date="2016-02" db="EMBL/GenBank/DDBJ databases">
        <title>WGS assembly of Manihot esculenta.</title>
        <authorList>
            <person name="Bredeson J.V."/>
            <person name="Prochnik S.E."/>
            <person name="Lyons J.B."/>
            <person name="Schmutz J."/>
            <person name="Grimwood J."/>
            <person name="Vrebalov J."/>
            <person name="Bart R.S."/>
            <person name="Amuge T."/>
            <person name="Ferguson M.E."/>
            <person name="Green R."/>
            <person name="Putnam N."/>
            <person name="Stites J."/>
            <person name="Rounsley S."/>
            <person name="Rokhsar D.S."/>
        </authorList>
    </citation>
    <scope>NUCLEOTIDE SEQUENCE [LARGE SCALE GENOMIC DNA]</scope>
    <source>
        <strain evidence="9">cv. AM560-2</strain>
        <tissue evidence="8">Leaf</tissue>
    </source>
</reference>
<dbReference type="AlphaFoldDB" id="A0A251JCA1"/>
<evidence type="ECO:0000256" key="3">
    <source>
        <dbReference type="PROSITE-ProRule" id="PRU00723"/>
    </source>
</evidence>
<feature type="compositionally biased region" description="Acidic residues" evidence="5">
    <location>
        <begin position="20"/>
        <end position="33"/>
    </location>
</feature>
<feature type="coiled-coil region" evidence="4">
    <location>
        <begin position="634"/>
        <end position="675"/>
    </location>
</feature>
<dbReference type="SMART" id="SM00360">
    <property type="entry name" value="RRM"/>
    <property type="match status" value="1"/>
</dbReference>
<dbReference type="OMA" id="XRDLVKP"/>
<dbReference type="Gramene" id="Manes.17G115600.4.v8.1">
    <property type="protein sequence ID" value="Manes.17G115600.4.v8.1.CDS"/>
    <property type="gene ID" value="Manes.17G115600.v8.1"/>
</dbReference>
<dbReference type="InterPro" id="IPR000504">
    <property type="entry name" value="RRM_dom"/>
</dbReference>
<dbReference type="GO" id="GO:0008270">
    <property type="term" value="F:zinc ion binding"/>
    <property type="evidence" value="ECO:0007669"/>
    <property type="project" value="UniProtKB-KW"/>
</dbReference>
<sequence>MKLKVSSLKSGGISPLDCASDPEEKEVSDEDDDDRNHKHRRRETRSQSLERDSLEPVFTRSYRKHHKPFGNGHPFRENESQGSETWKSYNTAPLDKDFTSKFEKRHPGMASFPRVGMEFNQRIRPNQTFSGEYGPGKGRGRDSGSWKQRDSRFSSADIASQIVQQGSITPGLFAGRGLPSVPHAQSASWNAFGLIPGIPNGGLDALHSIGLQGTLRPAVNSSLNIGIARQQCRDFEERGFCLRGDMCPMEHGVNRIVVEDVQSLSQFNLPVSLPNAPLGGTPAGPGALSSLGAPSTTLMNKGLHSRNSKPGMVDDGMGLNGGYSGSTSVSGADLYDPDQPLWNYNGPETSNALLALHSSKNDETESFMSVDPSDHHNVTDNECAIRITGNPVGSKSTGSSVWGRVGLVKNRLDVKEKTDLRVIKSDHGENEMKEDHNTANVQGTFGQGKQMIAEDAGPKTLDSATRLQSDVVRNTRKSSQKALRTLFVNGVPQKNNRRDALLSHFQKFGEVIDIYIPVNSERAFVQFSKREEAEAALRAPDAVMGNRFIKLWWANRDSIPDDGISSSTGVSVTPRGMPAGSVPPQPSVVKGKDNLHSDVPKGTMVPTTNVSLPPTDHPKPISNGPKIPPPVQKKLELEQLREELRMKQQMLDQKRNNFRLQLDKLEKQATGVKGEVVAEPTAKRHRVGIATDVAKTTTPGSSDPVAGVPSQRPEMIADKNKSVENVMSSSPRTTASLMQHGSTGSRQTIRSVAPTGAPFLMNRYKLDNRPTSFRIIPPLPPGLTNVDTLKEFFSSHGDLSAVELEDVDACNNDIDGSEMPKNCSARVTFTTRRAAERAFLNGKCWQGNNLKFTWVTSSTSSSDISVRENIPSASRCTVDSDVQPAERSVCTGSQASASENREPETSEGNGGAEHMELHEVSESCPTSMPGEDSTKCENTTTSTCSQEEPPKQELSSTTSGENESSDAC</sequence>
<dbReference type="PANTHER" id="PTHR14398">
    <property type="entry name" value="RNA RECOGNITION RRM/RNP DOMAIN"/>
    <property type="match status" value="1"/>
</dbReference>
<dbReference type="EMBL" id="CM004403">
    <property type="protein sequence ID" value="OAY25732.1"/>
    <property type="molecule type" value="Genomic_DNA"/>
</dbReference>
<evidence type="ECO:0000256" key="4">
    <source>
        <dbReference type="SAM" id="Coils"/>
    </source>
</evidence>
<dbReference type="InterPro" id="IPR045137">
    <property type="entry name" value="RBM26/27"/>
</dbReference>
<evidence type="ECO:0008006" key="10">
    <source>
        <dbReference type="Google" id="ProtNLM"/>
    </source>
</evidence>
<name>A0A251JCA1_MANES</name>
<dbReference type="GO" id="GO:0005634">
    <property type="term" value="C:nucleus"/>
    <property type="evidence" value="ECO:0000318"/>
    <property type="project" value="GO_Central"/>
</dbReference>
<keyword evidence="4" id="KW-0175">Coiled coil</keyword>
<evidence type="ECO:0000313" key="8">
    <source>
        <dbReference type="EMBL" id="OAY25734.1"/>
    </source>
</evidence>
<dbReference type="PROSITE" id="PS50102">
    <property type="entry name" value="RRM"/>
    <property type="match status" value="1"/>
</dbReference>
<dbReference type="OrthoDB" id="443401at2759"/>
<feature type="region of interest" description="Disordered" evidence="5">
    <location>
        <begin position="1"/>
        <end position="91"/>
    </location>
</feature>
<dbReference type="Gene3D" id="3.30.70.330">
    <property type="match status" value="2"/>
</dbReference>
<dbReference type="PROSITE" id="PS50103">
    <property type="entry name" value="ZF_C3H1"/>
    <property type="match status" value="1"/>
</dbReference>
<keyword evidence="3" id="KW-0863">Zinc-finger</keyword>
<evidence type="ECO:0000256" key="2">
    <source>
        <dbReference type="PROSITE-ProRule" id="PRU00176"/>
    </source>
</evidence>
<organism evidence="8 9">
    <name type="scientific">Manihot esculenta</name>
    <name type="common">Cassava</name>
    <name type="synonym">Jatropha manihot</name>
    <dbReference type="NCBI Taxonomy" id="3983"/>
    <lineage>
        <taxon>Eukaryota</taxon>
        <taxon>Viridiplantae</taxon>
        <taxon>Streptophyta</taxon>
        <taxon>Embryophyta</taxon>
        <taxon>Tracheophyta</taxon>
        <taxon>Spermatophyta</taxon>
        <taxon>Magnoliopsida</taxon>
        <taxon>eudicotyledons</taxon>
        <taxon>Gunneridae</taxon>
        <taxon>Pentapetalae</taxon>
        <taxon>rosids</taxon>
        <taxon>fabids</taxon>
        <taxon>Malpighiales</taxon>
        <taxon>Euphorbiaceae</taxon>
        <taxon>Crotonoideae</taxon>
        <taxon>Manihoteae</taxon>
        <taxon>Manihot</taxon>
    </lineage>
</organism>
<dbReference type="GO" id="GO:0003723">
    <property type="term" value="F:RNA binding"/>
    <property type="evidence" value="ECO:0000318"/>
    <property type="project" value="GO_Central"/>
</dbReference>
<dbReference type="SUPFAM" id="SSF54928">
    <property type="entry name" value="RNA-binding domain, RBD"/>
    <property type="match status" value="2"/>
</dbReference>
<dbReference type="InterPro" id="IPR012677">
    <property type="entry name" value="Nucleotide-bd_a/b_plait_sf"/>
</dbReference>
<protein>
    <recommendedName>
        <fullName evidence="10">C3H1-type domain-containing protein</fullName>
    </recommendedName>
</protein>
<dbReference type="EMBL" id="CM004403">
    <property type="protein sequence ID" value="OAY25733.1"/>
    <property type="molecule type" value="Genomic_DNA"/>
</dbReference>
<dbReference type="SMART" id="SM00356">
    <property type="entry name" value="ZnF_C3H1"/>
    <property type="match status" value="1"/>
</dbReference>
<accession>A0A251JCA1</accession>